<evidence type="ECO:0008006" key="3">
    <source>
        <dbReference type="Google" id="ProtNLM"/>
    </source>
</evidence>
<dbReference type="Proteomes" id="UP001202281">
    <property type="component" value="Unassembled WGS sequence"/>
</dbReference>
<proteinExistence type="predicted"/>
<evidence type="ECO:0000313" key="1">
    <source>
        <dbReference type="EMBL" id="MCJ2189150.1"/>
    </source>
</evidence>
<comment type="caution">
    <text evidence="1">The sequence shown here is derived from an EMBL/GenBank/DDBJ whole genome shotgun (WGS) entry which is preliminary data.</text>
</comment>
<name>A0ABT0BVY5_9SPHN</name>
<dbReference type="RefSeq" id="WP_243924415.1">
    <property type="nucleotide sequence ID" value="NZ_JALHLG010000068.1"/>
</dbReference>
<sequence length="53" mass="6110">MTKEKKDQRIPIMMSVTEVARIDDWRSKQPGIPSRAEAIRRLVESALDQSKGR</sequence>
<accession>A0ABT0BVY5</accession>
<reference evidence="1 2" key="1">
    <citation type="submission" date="2022-04" db="EMBL/GenBank/DDBJ databases">
        <title>Identification of a novel bacterium isolated from mangrove sediments.</title>
        <authorList>
            <person name="Pan X."/>
        </authorList>
    </citation>
    <scope>NUCLEOTIDE SEQUENCE [LARGE SCALE GENOMIC DNA]</scope>
    <source>
        <strain evidence="1 2">B2638</strain>
    </source>
</reference>
<dbReference type="EMBL" id="JALHLG010000068">
    <property type="protein sequence ID" value="MCJ2189150.1"/>
    <property type="molecule type" value="Genomic_DNA"/>
</dbReference>
<evidence type="ECO:0000313" key="2">
    <source>
        <dbReference type="Proteomes" id="UP001202281"/>
    </source>
</evidence>
<protein>
    <recommendedName>
        <fullName evidence="3">Ribbon-helix-helix CopG family protein</fullName>
    </recommendedName>
</protein>
<keyword evidence="2" id="KW-1185">Reference proteome</keyword>
<gene>
    <name evidence="1" type="ORF">MTR66_20360</name>
</gene>
<organism evidence="1 2">
    <name type="scientific">Novosphingobium beihaiensis</name>
    <dbReference type="NCBI Taxonomy" id="2930389"/>
    <lineage>
        <taxon>Bacteria</taxon>
        <taxon>Pseudomonadati</taxon>
        <taxon>Pseudomonadota</taxon>
        <taxon>Alphaproteobacteria</taxon>
        <taxon>Sphingomonadales</taxon>
        <taxon>Sphingomonadaceae</taxon>
        <taxon>Novosphingobium</taxon>
    </lineage>
</organism>